<dbReference type="EMBL" id="CAVMJV010000062">
    <property type="protein sequence ID" value="CAK5087029.1"/>
    <property type="molecule type" value="Genomic_DNA"/>
</dbReference>
<keyword evidence="2" id="KW-1185">Reference proteome</keyword>
<comment type="caution">
    <text evidence="1">The sequence shown here is derived from an EMBL/GenBank/DDBJ whole genome shotgun (WGS) entry which is preliminary data.</text>
</comment>
<proteinExistence type="predicted"/>
<evidence type="ECO:0000313" key="2">
    <source>
        <dbReference type="Proteomes" id="UP001497535"/>
    </source>
</evidence>
<protein>
    <submittedName>
        <fullName evidence="1">Uncharacterized protein</fullName>
    </submittedName>
</protein>
<accession>A0ACB1A8C6</accession>
<dbReference type="Proteomes" id="UP001497535">
    <property type="component" value="Unassembled WGS sequence"/>
</dbReference>
<name>A0ACB1A8C6_MELEN</name>
<evidence type="ECO:0000313" key="1">
    <source>
        <dbReference type="EMBL" id="CAK5087029.1"/>
    </source>
</evidence>
<sequence>MAKNSFALTENNCVDKESHQNGEKLKKRTPVSFKKFCGPSRSLVRATSTDDISHMTIVDLFGIFKNNVSLQPLLAYFKNIYNIQSNNLMAKSCALQKYNLQLFDGFGVIQELQFFLYLLDVHEQKYYLYSNGGNNKDYKKFVVLDVKSFQNIEALAIYLDEVDCNFEIRYPNIFEIGGGYVSGVEFIAKLSSILRNAYKNRQNISNSFDVWICKCILKLIFLMRLRDIVEQHERTIAELQERDRDMTETVRNQSRALDRQSEEIQTLRTENERKDVEIARLRQLLQANNQPQPPQQQLQVIPVRLPLVNLPQQHHANAPQQQAIHGIPPQQQAVHNIPPQQQAIHYPNQAAPAFGQQQQNQQILQQQQFPPLQGADNINLDELLNFDNLER</sequence>
<reference evidence="1" key="1">
    <citation type="submission" date="2023-11" db="EMBL/GenBank/DDBJ databases">
        <authorList>
            <person name="Poullet M."/>
        </authorList>
    </citation>
    <scope>NUCLEOTIDE SEQUENCE</scope>
    <source>
        <strain evidence="1">E1834</strain>
    </source>
</reference>
<gene>
    <name evidence="1" type="ORF">MENTE1834_LOCUS34552</name>
</gene>
<organism evidence="1 2">
    <name type="scientific">Meloidogyne enterolobii</name>
    <name type="common">Root-knot nematode worm</name>
    <name type="synonym">Meloidogyne mayaguensis</name>
    <dbReference type="NCBI Taxonomy" id="390850"/>
    <lineage>
        <taxon>Eukaryota</taxon>
        <taxon>Metazoa</taxon>
        <taxon>Ecdysozoa</taxon>
        <taxon>Nematoda</taxon>
        <taxon>Chromadorea</taxon>
        <taxon>Rhabditida</taxon>
        <taxon>Tylenchina</taxon>
        <taxon>Tylenchomorpha</taxon>
        <taxon>Tylenchoidea</taxon>
        <taxon>Meloidogynidae</taxon>
        <taxon>Meloidogyninae</taxon>
        <taxon>Meloidogyne</taxon>
    </lineage>
</organism>